<proteinExistence type="predicted"/>
<feature type="coiled-coil region" evidence="2">
    <location>
        <begin position="951"/>
        <end position="1001"/>
    </location>
</feature>
<protein>
    <submittedName>
        <fullName evidence="6">Phage tail tape measure protein, TP901 family, core region</fullName>
    </submittedName>
</protein>
<evidence type="ECO:0000256" key="3">
    <source>
        <dbReference type="SAM" id="MobiDB-lite"/>
    </source>
</evidence>
<evidence type="ECO:0000259" key="5">
    <source>
        <dbReference type="Pfam" id="PF10145"/>
    </source>
</evidence>
<evidence type="ECO:0000313" key="7">
    <source>
        <dbReference type="Proteomes" id="UP000027129"/>
    </source>
</evidence>
<feature type="region of interest" description="Disordered" evidence="3">
    <location>
        <begin position="1138"/>
        <end position="1216"/>
    </location>
</feature>
<keyword evidence="2" id="KW-0175">Coiled coil</keyword>
<feature type="coiled-coil region" evidence="2">
    <location>
        <begin position="815"/>
        <end position="849"/>
    </location>
</feature>
<dbReference type="PANTHER" id="PTHR37813:SF1">
    <property type="entry name" value="FELS-2 PROPHAGE PROTEIN"/>
    <property type="match status" value="1"/>
</dbReference>
<comment type="caution">
    <text evidence="6">The sequence shown here is derived from an EMBL/GenBank/DDBJ whole genome shotgun (WGS) entry which is preliminary data.</text>
</comment>
<evidence type="ECO:0000256" key="4">
    <source>
        <dbReference type="SAM" id="Phobius"/>
    </source>
</evidence>
<feature type="region of interest" description="Disordered" evidence="3">
    <location>
        <begin position="755"/>
        <end position="774"/>
    </location>
</feature>
<evidence type="ECO:0000256" key="1">
    <source>
        <dbReference type="ARBA" id="ARBA00022612"/>
    </source>
</evidence>
<evidence type="ECO:0000313" key="6">
    <source>
        <dbReference type="EMBL" id="KDA46185.1"/>
    </source>
</evidence>
<name>A0ABR4RQW2_9LACO</name>
<feature type="compositionally biased region" description="Basic and acidic residues" evidence="3">
    <location>
        <begin position="1142"/>
        <end position="1157"/>
    </location>
</feature>
<feature type="transmembrane region" description="Helical" evidence="4">
    <location>
        <begin position="584"/>
        <end position="609"/>
    </location>
</feature>
<gene>
    <name evidence="6" type="ORF">Lani381_0869</name>
</gene>
<dbReference type="PANTHER" id="PTHR37813">
    <property type="entry name" value="FELS-2 PROPHAGE PROTEIN"/>
    <property type="match status" value="1"/>
</dbReference>
<accession>A0ABR4RQW2</accession>
<dbReference type="EMBL" id="JMHU01000007">
    <property type="protein sequence ID" value="KDA46185.1"/>
    <property type="molecule type" value="Genomic_DNA"/>
</dbReference>
<dbReference type="RefSeq" id="WP_052006358.1">
    <property type="nucleotide sequence ID" value="NZ_CP195054.1"/>
</dbReference>
<dbReference type="Pfam" id="PF10145">
    <property type="entry name" value="PhageMin_Tail"/>
    <property type="match status" value="1"/>
</dbReference>
<dbReference type="Proteomes" id="UP000027129">
    <property type="component" value="Unassembled WGS sequence"/>
</dbReference>
<reference evidence="6 7" key="1">
    <citation type="submission" date="2014-04" db="EMBL/GenBank/DDBJ databases">
        <title>Draft Genome Sequence of Lactobacillus animalis 381-IL-28.</title>
        <authorList>
            <person name="Sturino J.M."/>
            <person name="Rajendran M."/>
            <person name="Altermann E."/>
        </authorList>
    </citation>
    <scope>NUCLEOTIDE SEQUENCE [LARGE SCALE GENOMIC DNA]</scope>
    <source>
        <strain evidence="6 7">381-IL-28</strain>
    </source>
</reference>
<evidence type="ECO:0000256" key="2">
    <source>
        <dbReference type="SAM" id="Coils"/>
    </source>
</evidence>
<dbReference type="NCBIfam" id="TIGR01760">
    <property type="entry name" value="tape_meas_TP901"/>
    <property type="match status" value="1"/>
</dbReference>
<dbReference type="InterPro" id="IPR010090">
    <property type="entry name" value="Phage_tape_meas"/>
</dbReference>
<feature type="domain" description="Phage tail tape measure protein" evidence="5">
    <location>
        <begin position="100"/>
        <end position="299"/>
    </location>
</feature>
<feature type="transmembrane region" description="Helical" evidence="4">
    <location>
        <begin position="655"/>
        <end position="682"/>
    </location>
</feature>
<organism evidence="6 7">
    <name type="scientific">Ligilactobacillus animalis</name>
    <dbReference type="NCBI Taxonomy" id="1605"/>
    <lineage>
        <taxon>Bacteria</taxon>
        <taxon>Bacillati</taxon>
        <taxon>Bacillota</taxon>
        <taxon>Bacilli</taxon>
        <taxon>Lactobacillales</taxon>
        <taxon>Lactobacillaceae</taxon>
        <taxon>Ligilactobacillus</taxon>
    </lineage>
</organism>
<keyword evidence="1" id="KW-1188">Viral release from host cell</keyword>
<sequence length="1423" mass="149338">MSTYDSRVTLGANITQYVAAFREATAIYKRFNQEIAKSSISSTDALAKSSNIVSTAVKATAVGVTALGVATIKTGMDFEHQMSRVGAISGANAKELKAMNDQAIKLGADTAFSAKEAAQGMEALASAGFDANQIMAATPGVMDLAAVSGGDVGAAAEYAATALNGFGLEADKSTHVADVFARAAADTNAEAKDMGEALKMVAPQAHTAGLSLEETAAAIGLLSNAGIKGSEAGSNLAMALTRVQNPSGEAKKAMDQLGYSAFDSAGKMKPLAQQMSELREKLSGMTDQQKQYYLSEIYGVQGGRAVNVLLSQRSDALQDLTGKLQNSDGAASEMAKTMQNDLKSSVEQFFGSLESLAIIIEQTFGGVLKSGVDVATDKIGQFNDYLQKNQAEIQKSIGKGIEFAKSFMDMLPSIESVTSALKIALPAFLALETFKGIGVGGAKTIQFLETLQADLSLVRTGIGMTGSAISTQNSIISMAFGGIYRSSKKAVSGLNQFLYMSTSANGAEYMASKIKSVGSALVGIPSKATNATKSLMTFATNPKQAAISLNGAYAKLLGTMGASEAQIASLAPTAISSSGAVAGLGASLGSLTLIAAGVAVVATAIYMAWSSNFMNIQGVVKTAISGIKSMFSSMKPAVTGVLEALKPIGSLLGGILKVIGALAIGTLVGSAITLATALRLIADVLVGLIKLVTSAGNVFKALGQAMTGDFKGASKSISAAKKDLGQAMDAAKDMGQAFVDAGKIGYESFSQLGKGGKEAKESSDSATNSTKQLKKSVEAVSNSAKEMKTTFENSKAKFSDLINTEGVSDKTKQFLTDVNNTLDQYQANAQKASDNYSKAMTEAEELTGKKRVEAVNKASKNLANATQQNGQNLLNITSDLDRQLQDKRFSDGTAMTEDQVKLLTDQNNAIKQKLIEQNQIFADAQMTRLQNGEKLNQQEREATITTLQANYELRSQQIQQGEEKIKQLKEQLANAQDQTTKAQLQQQITQQEATNQQMLNQQLQFGTQMNMTIANGSKLNFDTWSNGLKNMSNVTNEQLQSMYLAFVKMNGDTGQQMQAFALMLQQTGTQGVDNLVQALSTGKATTTQIAQAIAKDGTDGLNSLPPGMFAKGDEGKNKFIEALKAGDFKGAGQYLATQSSEGAKDNNKHSKSGKDNADSYVKGLNNKKSEAKDAGTQLAESSVKGTKSKKADMKDAGDTLGYHASKGVSGRKGDTKDAGDTLGYHAARGVASRKGDVRDAGDTLGYHAAAGVRGRVSDMRSAGSQLAAGVASGISSNTGAAVSAMASLVASVNAEAKKVAKIHSPSRLMRDEVGKFLALGVAVGITENEDAASKAMGNMIENIQSNVTRLDLLLPNPINDSNINLNSTNELKVSSFDTTNNLLRRLIDKKQVIVLDSGAVVGETKDLYNTAFGEEIQLQTRWN</sequence>
<keyword evidence="4" id="KW-0812">Transmembrane</keyword>
<keyword evidence="7" id="KW-1185">Reference proteome</keyword>
<keyword evidence="4" id="KW-1133">Transmembrane helix</keyword>
<keyword evidence="4" id="KW-0472">Membrane</keyword>